<feature type="compositionally biased region" description="Low complexity" evidence="1">
    <location>
        <begin position="92"/>
        <end position="101"/>
    </location>
</feature>
<evidence type="ECO:0000313" key="3">
    <source>
        <dbReference type="Proteomes" id="UP000001067"/>
    </source>
</evidence>
<keyword evidence="3" id="KW-1185">Reference proteome</keyword>
<dbReference type="Proteomes" id="UP000001067">
    <property type="component" value="Unassembled WGS sequence"/>
</dbReference>
<name>E3RTJ8_PYRTT</name>
<dbReference type="AlphaFoldDB" id="E3RTJ8"/>
<dbReference type="KEGG" id="pte:PTT_12339"/>
<gene>
    <name evidence="2" type="ORF">PTT_12339</name>
</gene>
<dbReference type="HOGENOM" id="CLU_1644603_0_0_1"/>
<reference evidence="2 3" key="1">
    <citation type="journal article" date="2010" name="Genome Biol.">
        <title>A first genome assembly of the barley fungal pathogen Pyrenophora teres f. teres.</title>
        <authorList>
            <person name="Ellwood S.R."/>
            <person name="Liu Z."/>
            <person name="Syme R.A."/>
            <person name="Lai Z."/>
            <person name="Hane J.K."/>
            <person name="Keiper F."/>
            <person name="Moffat C.S."/>
            <person name="Oliver R.P."/>
            <person name="Friesen T.L."/>
        </authorList>
    </citation>
    <scope>NUCLEOTIDE SEQUENCE [LARGE SCALE GENOMIC DNA]</scope>
    <source>
        <strain evidence="2 3">0-1</strain>
    </source>
</reference>
<feature type="region of interest" description="Disordered" evidence="1">
    <location>
        <begin position="79"/>
        <end position="101"/>
    </location>
</feature>
<sequence>MDLRAAEQAQESRELAAKEVAAAQAAKEAAETSLRFAQSEADKRAREEAATKVAEEKKKIEDAHKQQLERYEELLRVVKEQRSESDQNTQGTAKAKTTSSETKPYTTYFFQADYKPQFTTSTTSPSTAPLWKTMQLGFRFHLNETGFYILDAQSSHVTHPH</sequence>
<feature type="compositionally biased region" description="Basic and acidic residues" evidence="1">
    <location>
        <begin position="40"/>
        <end position="59"/>
    </location>
</feature>
<proteinExistence type="predicted"/>
<accession>E3RTJ8</accession>
<evidence type="ECO:0000313" key="2">
    <source>
        <dbReference type="EMBL" id="EFQ90944.1"/>
    </source>
</evidence>
<protein>
    <submittedName>
        <fullName evidence="2">Uncharacterized protein</fullName>
    </submittedName>
</protein>
<feature type="region of interest" description="Disordered" evidence="1">
    <location>
        <begin position="27"/>
        <end position="59"/>
    </location>
</feature>
<dbReference type="EMBL" id="GL535000">
    <property type="protein sequence ID" value="EFQ90944.1"/>
    <property type="molecule type" value="Genomic_DNA"/>
</dbReference>
<organism evidence="3">
    <name type="scientific">Pyrenophora teres f. teres (strain 0-1)</name>
    <name type="common">Barley net blotch fungus</name>
    <name type="synonym">Drechslera teres f. teres</name>
    <dbReference type="NCBI Taxonomy" id="861557"/>
    <lineage>
        <taxon>Eukaryota</taxon>
        <taxon>Fungi</taxon>
        <taxon>Dikarya</taxon>
        <taxon>Ascomycota</taxon>
        <taxon>Pezizomycotina</taxon>
        <taxon>Dothideomycetes</taxon>
        <taxon>Pleosporomycetidae</taxon>
        <taxon>Pleosporales</taxon>
        <taxon>Pleosporineae</taxon>
        <taxon>Pleosporaceae</taxon>
        <taxon>Pyrenophora</taxon>
    </lineage>
</organism>
<evidence type="ECO:0000256" key="1">
    <source>
        <dbReference type="SAM" id="MobiDB-lite"/>
    </source>
</evidence>